<reference evidence="3" key="1">
    <citation type="submission" date="2003-08" db="EMBL/GenBank/DDBJ databases">
        <authorList>
            <person name="Birren B."/>
            <person name="Nusbaum C."/>
            <person name="Abebe A."/>
            <person name="Abouelleil A."/>
            <person name="Adekoya E."/>
            <person name="Ait-zahra M."/>
            <person name="Allen N."/>
            <person name="Allen T."/>
            <person name="An P."/>
            <person name="Anderson M."/>
            <person name="Anderson S."/>
            <person name="Arachchi H."/>
            <person name="Armbruster J."/>
            <person name="Bachantsang P."/>
            <person name="Baldwin J."/>
            <person name="Barry A."/>
            <person name="Bayul T."/>
            <person name="Blitshsteyn B."/>
            <person name="Bloom T."/>
            <person name="Blye J."/>
            <person name="Boguslavskiy L."/>
            <person name="Borowsky M."/>
            <person name="Boukhgalter B."/>
            <person name="Brunache A."/>
            <person name="Butler J."/>
            <person name="Calixte N."/>
            <person name="Calvo S."/>
            <person name="Camarata J."/>
            <person name="Campo K."/>
            <person name="Chang J."/>
            <person name="Cheshatsang Y."/>
            <person name="Citroen M."/>
            <person name="Collymore A."/>
            <person name="Considine T."/>
            <person name="Cook A."/>
            <person name="Cooke P."/>
            <person name="Corum B."/>
            <person name="Cuomo C."/>
            <person name="David R."/>
            <person name="Dawoe T."/>
            <person name="Degray S."/>
            <person name="Dodge S."/>
            <person name="Dooley K."/>
            <person name="Dorje P."/>
            <person name="Dorjee K."/>
            <person name="Dorris L."/>
            <person name="Duffey N."/>
            <person name="Dupes A."/>
            <person name="Elkins T."/>
            <person name="Engels R."/>
            <person name="Erickson J."/>
            <person name="Farina A."/>
            <person name="Faro S."/>
            <person name="Ferreira P."/>
            <person name="Fischer H."/>
            <person name="Fitzgerald M."/>
            <person name="Foley K."/>
            <person name="Gage D."/>
            <person name="Galagan J."/>
            <person name="Gearin G."/>
            <person name="Gnerre S."/>
            <person name="Gnirke A."/>
            <person name="Goyette A."/>
            <person name="Graham J."/>
            <person name="Grandbois E."/>
            <person name="Gyaltsen K."/>
            <person name="Hafez N."/>
            <person name="Hagopian D."/>
            <person name="Hagos B."/>
            <person name="Hall J."/>
            <person name="Hatcher B."/>
            <person name="Heller A."/>
            <person name="Higgins H."/>
            <person name="Honan T."/>
            <person name="Horn A."/>
            <person name="Houde N."/>
            <person name="Hughes L."/>
            <person name="Hulme W."/>
            <person name="Husby E."/>
            <person name="Iliev I."/>
            <person name="Jaffe D."/>
            <person name="Jones C."/>
            <person name="Kamal M."/>
            <person name="Kamat A."/>
            <person name="Kamvysselis M."/>
            <person name="Karlsson E."/>
            <person name="Kells C."/>
            <person name="Kieu A."/>
            <person name="Kisner P."/>
            <person name="Kodira C."/>
            <person name="Kulbokas E."/>
            <person name="Labutti K."/>
            <person name="Lama D."/>
            <person name="Landers T."/>
            <person name="Leger J."/>
            <person name="Levine S."/>
            <person name="Lewis D."/>
            <person name="Lewis T."/>
            <person name="Lindblad-toh K."/>
            <person name="Liu X."/>
            <person name="Lokyitsang T."/>
            <person name="Lokyitsang Y."/>
            <person name="Lucien O."/>
            <person name="Lui A."/>
            <person name="Ma L.J."/>
            <person name="Mabbitt R."/>
            <person name="Macdonald J."/>
            <person name="Maclean C."/>
            <person name="Major J."/>
            <person name="Manning J."/>
            <person name="Marabella R."/>
            <person name="Maru K."/>
            <person name="Matthews C."/>
            <person name="Mauceli E."/>
            <person name="Mccarthy M."/>
            <person name="Mcdonough S."/>
            <person name="Mcghee T."/>
            <person name="Meldrim J."/>
            <person name="Meneus L."/>
            <person name="Mesirov J."/>
            <person name="Mihalev A."/>
            <person name="Mihova T."/>
            <person name="Mikkelsen T."/>
            <person name="Mlenga V."/>
            <person name="Moru K."/>
            <person name="Mozes J."/>
            <person name="Mulrain L."/>
            <person name="Munson G."/>
            <person name="Naylor J."/>
            <person name="Newes C."/>
            <person name="Nguyen C."/>
            <person name="Nguyen N."/>
            <person name="Nguyen T."/>
            <person name="Nicol R."/>
            <person name="Nielsen C."/>
            <person name="Nizzari M."/>
            <person name="Norbu C."/>
            <person name="Norbu N."/>
            <person name="O'donnell P."/>
            <person name="Okoawo O."/>
            <person name="O'leary S."/>
            <person name="Omotosho B."/>
            <person name="O'neill K."/>
            <person name="Osman S."/>
            <person name="Parker S."/>
            <person name="Perrin D."/>
            <person name="Phunkhang P."/>
            <person name="Piqani B."/>
            <person name="Purcell S."/>
            <person name="Rachupka T."/>
            <person name="Ramasamy U."/>
            <person name="Rameau R."/>
            <person name="Ray V."/>
            <person name="Raymond C."/>
            <person name="Retta R."/>
            <person name="Richardson S."/>
            <person name="Rise C."/>
            <person name="Rodriguez J."/>
            <person name="Rogers J."/>
            <person name="Rogov P."/>
            <person name="Rutman M."/>
            <person name="Schupbach R."/>
            <person name="Seaman C."/>
            <person name="Settipalli S."/>
            <person name="Sharpe T."/>
            <person name="Sheridan J."/>
            <person name="Sherpa N."/>
            <person name="Shi J."/>
            <person name="Smirnov S."/>
            <person name="Smith C."/>
            <person name="Sougnez C."/>
            <person name="Spencer B."/>
            <person name="Stalker J."/>
            <person name="Stange-thomann N."/>
            <person name="Stavropoulos S."/>
            <person name="Stetson K."/>
            <person name="Stone C."/>
            <person name="Stone S."/>
            <person name="Stubbs M."/>
            <person name="Talamas J."/>
            <person name="Tchuinga P."/>
            <person name="Tenzing P."/>
            <person name="Tesfaye S."/>
            <person name="Theodore J."/>
            <person name="Thoulutsang Y."/>
            <person name="Topham K."/>
            <person name="Towey S."/>
            <person name="Tsamla T."/>
            <person name="Tsomo N."/>
            <person name="Vallee D."/>
            <person name="Vassiliev H."/>
            <person name="Venkataraman V."/>
            <person name="Vinson J."/>
            <person name="Vo A."/>
            <person name="Wade C."/>
            <person name="Wang S."/>
            <person name="Wangchuk T."/>
            <person name="Wangdi T."/>
            <person name="Whittaker C."/>
            <person name="Wilkinson J."/>
            <person name="Wu Y."/>
            <person name="Wyman D."/>
            <person name="Yadav S."/>
            <person name="Yang S."/>
            <person name="Yang X."/>
            <person name="Yeager S."/>
            <person name="Yee E."/>
            <person name="Young G."/>
            <person name="Zainoun J."/>
            <person name="Zembeck L."/>
            <person name="Zimmer A."/>
            <person name="Zody M."/>
            <person name="Lander E."/>
        </authorList>
    </citation>
    <scope>NUCLEOTIDE SEQUENCE [LARGE SCALE GENOMIC DNA]</scope>
</reference>
<dbReference type="InParanoid" id="H2YAJ5"/>
<organism evidence="2 3">
    <name type="scientific">Ciona savignyi</name>
    <name type="common">Pacific transparent sea squirt</name>
    <dbReference type="NCBI Taxonomy" id="51511"/>
    <lineage>
        <taxon>Eukaryota</taxon>
        <taxon>Metazoa</taxon>
        <taxon>Chordata</taxon>
        <taxon>Tunicata</taxon>
        <taxon>Ascidiacea</taxon>
        <taxon>Phlebobranchia</taxon>
        <taxon>Cionidae</taxon>
        <taxon>Ciona</taxon>
    </lineage>
</organism>
<feature type="compositionally biased region" description="Polar residues" evidence="1">
    <location>
        <begin position="1"/>
        <end position="17"/>
    </location>
</feature>
<keyword evidence="3" id="KW-1185">Reference proteome</keyword>
<name>H2YAJ5_CIOSA</name>
<reference evidence="2" key="2">
    <citation type="submission" date="2025-08" db="UniProtKB">
        <authorList>
            <consortium name="Ensembl"/>
        </authorList>
    </citation>
    <scope>IDENTIFICATION</scope>
</reference>
<sequence>MLTSMKEWSSKNTNSMSVEHLSPKRPRIHLHPLIPLTQEIPPNQEPTDPAN</sequence>
<evidence type="ECO:0000313" key="2">
    <source>
        <dbReference type="Ensembl" id="ENSCSAVP00000002343.1"/>
    </source>
</evidence>
<evidence type="ECO:0000256" key="1">
    <source>
        <dbReference type="SAM" id="MobiDB-lite"/>
    </source>
</evidence>
<evidence type="ECO:0000313" key="3">
    <source>
        <dbReference type="Proteomes" id="UP000007875"/>
    </source>
</evidence>
<protein>
    <submittedName>
        <fullName evidence="2">Uncharacterized protein</fullName>
    </submittedName>
</protein>
<dbReference type="Ensembl" id="ENSCSAVT00000002381.1">
    <property type="protein sequence ID" value="ENSCSAVP00000002343.1"/>
    <property type="gene ID" value="ENSCSAVG00000001374.1"/>
</dbReference>
<dbReference type="Proteomes" id="UP000007875">
    <property type="component" value="Unassembled WGS sequence"/>
</dbReference>
<accession>H2YAJ5</accession>
<proteinExistence type="predicted"/>
<feature type="region of interest" description="Disordered" evidence="1">
    <location>
        <begin position="1"/>
        <end position="25"/>
    </location>
</feature>
<dbReference type="AlphaFoldDB" id="H2YAJ5"/>
<reference evidence="2" key="3">
    <citation type="submission" date="2025-09" db="UniProtKB">
        <authorList>
            <consortium name="Ensembl"/>
        </authorList>
    </citation>
    <scope>IDENTIFICATION</scope>
</reference>
<dbReference type="HOGENOM" id="CLU_3111571_0_0_1"/>